<feature type="transmembrane region" description="Helical" evidence="1">
    <location>
        <begin position="61"/>
        <end position="87"/>
    </location>
</feature>
<keyword evidence="2" id="KW-0614">Plasmid</keyword>
<proteinExistence type="predicted"/>
<dbReference type="EMBL" id="CP045273">
    <property type="protein sequence ID" value="QJX80876.1"/>
    <property type="molecule type" value="Genomic_DNA"/>
</dbReference>
<dbReference type="Proteomes" id="UP000501076">
    <property type="component" value="Plasmid pFDU301A"/>
</dbReference>
<geneLocation type="plasmid" evidence="3">
    <name>pfdu301a</name>
</geneLocation>
<feature type="transmembrane region" description="Helical" evidence="1">
    <location>
        <begin position="9"/>
        <end position="25"/>
    </location>
</feature>
<name>A0A6M6E5Q8_PRIMG</name>
<dbReference type="AlphaFoldDB" id="A0A6M6E5Q8"/>
<accession>A0A6M6E5Q8</accession>
<gene>
    <name evidence="2" type="ORF">FDZ14_32825</name>
</gene>
<feature type="transmembrane region" description="Helical" evidence="1">
    <location>
        <begin position="107"/>
        <end position="127"/>
    </location>
</feature>
<feature type="transmembrane region" description="Helical" evidence="1">
    <location>
        <begin position="31"/>
        <end position="49"/>
    </location>
</feature>
<keyword evidence="1" id="KW-0812">Transmembrane</keyword>
<keyword evidence="1" id="KW-1133">Transmembrane helix</keyword>
<protein>
    <submittedName>
        <fullName evidence="2">Uncharacterized protein</fullName>
    </submittedName>
</protein>
<evidence type="ECO:0000313" key="2">
    <source>
        <dbReference type="EMBL" id="QJX80876.1"/>
    </source>
</evidence>
<sequence>MQLDMEKKYYILLSVLIGWASYFVFPIEKPALTYFLGIFIGVISLFYLPKEEYTHNGWIQAGVWALVLIIFPIYIFAGLAVGMGAHIVLDQLKKIVKGTKLGFYQQWTFTMGLIFVNFIAITGVAIGKFMNY</sequence>
<evidence type="ECO:0000313" key="3">
    <source>
        <dbReference type="Proteomes" id="UP000501076"/>
    </source>
</evidence>
<dbReference type="RefSeq" id="WP_171778875.1">
    <property type="nucleotide sequence ID" value="NZ_CP045273.1"/>
</dbReference>
<organism evidence="2 3">
    <name type="scientific">Priestia megaterium</name>
    <name type="common">Bacillus megaterium</name>
    <dbReference type="NCBI Taxonomy" id="1404"/>
    <lineage>
        <taxon>Bacteria</taxon>
        <taxon>Bacillati</taxon>
        <taxon>Bacillota</taxon>
        <taxon>Bacilli</taxon>
        <taxon>Bacillales</taxon>
        <taxon>Bacillaceae</taxon>
        <taxon>Priestia</taxon>
    </lineage>
</organism>
<reference evidence="2 3" key="1">
    <citation type="submission" date="2019-10" db="EMBL/GenBank/DDBJ databases">
        <title>Complete genome sequences for adaption low water activity.</title>
        <authorList>
            <person name="Zhao L."/>
            <person name="Zhong J."/>
        </authorList>
    </citation>
    <scope>NUCLEOTIDE SEQUENCE [LARGE SCALE GENOMIC DNA]</scope>
    <source>
        <strain evidence="2 3">FDU301</strain>
        <plasmid evidence="3">pfdu301a</plasmid>
    </source>
</reference>
<keyword evidence="1" id="KW-0472">Membrane</keyword>
<evidence type="ECO:0000256" key="1">
    <source>
        <dbReference type="SAM" id="Phobius"/>
    </source>
</evidence>